<feature type="signal peptide" evidence="3">
    <location>
        <begin position="1"/>
        <end position="28"/>
    </location>
</feature>
<reference evidence="4 5" key="1">
    <citation type="journal article" date="2020" name="G3 (Bethesda)">
        <title>Improved Reference Genome for Cyclotella cryptica CCMP332, a Model for Cell Wall Morphogenesis, Salinity Adaptation, and Lipid Production in Diatoms (Bacillariophyta).</title>
        <authorList>
            <person name="Roberts W.R."/>
            <person name="Downey K.M."/>
            <person name="Ruck E.C."/>
            <person name="Traller J.C."/>
            <person name="Alverson A.J."/>
        </authorList>
    </citation>
    <scope>NUCLEOTIDE SEQUENCE [LARGE SCALE GENOMIC DNA]</scope>
    <source>
        <strain evidence="4 5">CCMP332</strain>
    </source>
</reference>
<keyword evidence="5" id="KW-1185">Reference proteome</keyword>
<proteinExistence type="predicted"/>
<feature type="region of interest" description="Disordered" evidence="1">
    <location>
        <begin position="53"/>
        <end position="101"/>
    </location>
</feature>
<gene>
    <name evidence="4" type="ORF">HJC23_011846</name>
</gene>
<feature type="transmembrane region" description="Helical" evidence="2">
    <location>
        <begin position="364"/>
        <end position="387"/>
    </location>
</feature>
<dbReference type="PANTHER" id="PTHR38909">
    <property type="entry name" value="G PROTEIN GAMMA DOMAIN-CONTAINING PROTEIN"/>
    <property type="match status" value="1"/>
</dbReference>
<accession>A0ABD3QEM0</accession>
<comment type="caution">
    <text evidence="4">The sequence shown here is derived from an EMBL/GenBank/DDBJ whole genome shotgun (WGS) entry which is preliminary data.</text>
</comment>
<evidence type="ECO:0000256" key="3">
    <source>
        <dbReference type="SAM" id="SignalP"/>
    </source>
</evidence>
<dbReference type="Proteomes" id="UP001516023">
    <property type="component" value="Unassembled WGS sequence"/>
</dbReference>
<feature type="compositionally biased region" description="Acidic residues" evidence="1">
    <location>
        <begin position="218"/>
        <end position="235"/>
    </location>
</feature>
<feature type="region of interest" description="Disordered" evidence="1">
    <location>
        <begin position="213"/>
        <end position="254"/>
    </location>
</feature>
<keyword evidence="3" id="KW-0732">Signal</keyword>
<feature type="compositionally biased region" description="Low complexity" evidence="1">
    <location>
        <begin position="91"/>
        <end position="101"/>
    </location>
</feature>
<dbReference type="InterPro" id="IPR036034">
    <property type="entry name" value="PDZ_sf"/>
</dbReference>
<feature type="compositionally biased region" description="Polar residues" evidence="1">
    <location>
        <begin position="243"/>
        <end position="254"/>
    </location>
</feature>
<dbReference type="EMBL" id="JABMIG020000045">
    <property type="protein sequence ID" value="KAL3798542.1"/>
    <property type="molecule type" value="Genomic_DNA"/>
</dbReference>
<keyword evidence="2" id="KW-0812">Transmembrane</keyword>
<keyword evidence="2" id="KW-0472">Membrane</keyword>
<evidence type="ECO:0000256" key="2">
    <source>
        <dbReference type="SAM" id="Phobius"/>
    </source>
</evidence>
<evidence type="ECO:0000313" key="5">
    <source>
        <dbReference type="Proteomes" id="UP001516023"/>
    </source>
</evidence>
<evidence type="ECO:0000256" key="1">
    <source>
        <dbReference type="SAM" id="MobiDB-lite"/>
    </source>
</evidence>
<dbReference type="CDD" id="cd12087">
    <property type="entry name" value="TM_EGFR-like"/>
    <property type="match status" value="1"/>
</dbReference>
<feature type="chain" id="PRO_5044808853" description="PDZ domain-containing protein" evidence="3">
    <location>
        <begin position="29"/>
        <end position="623"/>
    </location>
</feature>
<sequence length="623" mass="68651">MRAQVTMRPTLSLLIALYLQSSSTRCNAKKVVLHEVKEKSLLYTRSFNALAGGRSGSGRTKSSRINFNASDTGDSSGGVDGEDDIFESENETTTSTTPSSSINALTVGITNATNTSSSNEDHISPFLSTTLRVTLLPVPTSTLSTFDDDKQSLFGEAYTNFVEHVLNAQEVYDVQVLAVSVFDEELLPLHEVETDGVRRGLLTNGLQFSFHNENENKDDYDDAYDDGVSTNEDDDASKASAVSGKSTQVSAEQTDQPVYSSLRFGIIISAEHTSEPTDATYLSNEQFQKIILHISNKFHSHLLEYVSDADLYFRYVQSVNVETYALDSGAGTFESEAISSPKQGLFKRMENEMKSVEGESLNTWSIVAIVVGGLAFVGLIFATVKFYKREKTLQRNRWRSQEIAHSNANASTAKSLRVLYNKQPIQDDYSFDPMGADLCQNEYSSTQQHRASTKEQIQRLFEGYTDVPLHGNRNTEEEISFSRWPKVAPEAPSPLFPGAPPAPAACSAASSFDEERITPANSLYNLPRQHVYAPPGKVGVAIDIQDGQPIVHKVKKGSPLEGLLQPKDIVVAIDDVDTNCMSAADVTHLMVKVCFIIDCLHWFACTRRIINSALFQLCVDFLS</sequence>
<dbReference type="AlphaFoldDB" id="A0ABD3QEM0"/>
<dbReference type="SUPFAM" id="SSF50156">
    <property type="entry name" value="PDZ domain-like"/>
    <property type="match status" value="1"/>
</dbReference>
<feature type="compositionally biased region" description="Acidic residues" evidence="1">
    <location>
        <begin position="80"/>
        <end position="90"/>
    </location>
</feature>
<organism evidence="4 5">
    <name type="scientific">Cyclotella cryptica</name>
    <dbReference type="NCBI Taxonomy" id="29204"/>
    <lineage>
        <taxon>Eukaryota</taxon>
        <taxon>Sar</taxon>
        <taxon>Stramenopiles</taxon>
        <taxon>Ochrophyta</taxon>
        <taxon>Bacillariophyta</taxon>
        <taxon>Coscinodiscophyceae</taxon>
        <taxon>Thalassiosirophycidae</taxon>
        <taxon>Stephanodiscales</taxon>
        <taxon>Stephanodiscaceae</taxon>
        <taxon>Cyclotella</taxon>
    </lineage>
</organism>
<feature type="compositionally biased region" description="Low complexity" evidence="1">
    <location>
        <begin position="57"/>
        <end position="74"/>
    </location>
</feature>
<evidence type="ECO:0008006" key="6">
    <source>
        <dbReference type="Google" id="ProtNLM"/>
    </source>
</evidence>
<protein>
    <recommendedName>
        <fullName evidence="6">PDZ domain-containing protein</fullName>
    </recommendedName>
</protein>
<dbReference type="PANTHER" id="PTHR38909:SF1">
    <property type="entry name" value="G PROTEIN GAMMA DOMAIN-CONTAINING PROTEIN"/>
    <property type="match status" value="1"/>
</dbReference>
<keyword evidence="2" id="KW-1133">Transmembrane helix</keyword>
<evidence type="ECO:0000313" key="4">
    <source>
        <dbReference type="EMBL" id="KAL3798542.1"/>
    </source>
</evidence>
<name>A0ABD3QEM0_9STRA</name>